<accession>A0A3P7JU69</accession>
<gene>
    <name evidence="6" type="ORF">SVUK_LOCUS18507</name>
</gene>
<feature type="compositionally biased region" description="Low complexity" evidence="4">
    <location>
        <begin position="84"/>
        <end position="96"/>
    </location>
</feature>
<organism evidence="6 7">
    <name type="scientific">Strongylus vulgaris</name>
    <name type="common">Blood worm</name>
    <dbReference type="NCBI Taxonomy" id="40348"/>
    <lineage>
        <taxon>Eukaryota</taxon>
        <taxon>Metazoa</taxon>
        <taxon>Ecdysozoa</taxon>
        <taxon>Nematoda</taxon>
        <taxon>Chromadorea</taxon>
        <taxon>Rhabditida</taxon>
        <taxon>Rhabditina</taxon>
        <taxon>Rhabditomorpha</taxon>
        <taxon>Strongyloidea</taxon>
        <taxon>Strongylidae</taxon>
        <taxon>Strongylus</taxon>
    </lineage>
</organism>
<evidence type="ECO:0000256" key="4">
    <source>
        <dbReference type="SAM" id="MobiDB-lite"/>
    </source>
</evidence>
<dbReference type="Pfam" id="PF00014">
    <property type="entry name" value="Kunitz_BPTI"/>
    <property type="match status" value="1"/>
</dbReference>
<protein>
    <recommendedName>
        <fullName evidence="5">BPTI/Kunitz inhibitor domain-containing protein</fullName>
    </recommendedName>
</protein>
<dbReference type="OrthoDB" id="5950222at2759"/>
<dbReference type="SMART" id="SM00131">
    <property type="entry name" value="KU"/>
    <property type="match status" value="1"/>
</dbReference>
<evidence type="ECO:0000256" key="1">
    <source>
        <dbReference type="ARBA" id="ARBA00022690"/>
    </source>
</evidence>
<dbReference type="EMBL" id="UYYB01123567">
    <property type="protein sequence ID" value="VDM83509.1"/>
    <property type="molecule type" value="Genomic_DNA"/>
</dbReference>
<evidence type="ECO:0000256" key="3">
    <source>
        <dbReference type="ARBA" id="ARBA00023157"/>
    </source>
</evidence>
<name>A0A3P7JU69_STRVU</name>
<dbReference type="CDD" id="cd22593">
    <property type="entry name" value="Kunitz_conkunitzin"/>
    <property type="match status" value="1"/>
</dbReference>
<reference evidence="6 7" key="1">
    <citation type="submission" date="2018-11" db="EMBL/GenBank/DDBJ databases">
        <authorList>
            <consortium name="Pathogen Informatics"/>
        </authorList>
    </citation>
    <scope>NUCLEOTIDE SEQUENCE [LARGE SCALE GENOMIC DNA]</scope>
</reference>
<dbReference type="Gene3D" id="4.10.410.10">
    <property type="entry name" value="Pancreatic trypsin inhibitor Kunitz domain"/>
    <property type="match status" value="1"/>
</dbReference>
<evidence type="ECO:0000313" key="6">
    <source>
        <dbReference type="EMBL" id="VDM83509.1"/>
    </source>
</evidence>
<keyword evidence="3" id="KW-1015">Disulfide bond</keyword>
<dbReference type="GO" id="GO:0004867">
    <property type="term" value="F:serine-type endopeptidase inhibitor activity"/>
    <property type="evidence" value="ECO:0007669"/>
    <property type="project" value="UniProtKB-KW"/>
</dbReference>
<proteinExistence type="predicted"/>
<keyword evidence="2" id="KW-0722">Serine protease inhibitor</keyword>
<evidence type="ECO:0000259" key="5">
    <source>
        <dbReference type="PROSITE" id="PS50279"/>
    </source>
</evidence>
<dbReference type="PROSITE" id="PS50279">
    <property type="entry name" value="BPTI_KUNITZ_2"/>
    <property type="match status" value="1"/>
</dbReference>
<dbReference type="Proteomes" id="UP000270094">
    <property type="component" value="Unassembled WGS sequence"/>
</dbReference>
<dbReference type="GO" id="GO:0005615">
    <property type="term" value="C:extracellular space"/>
    <property type="evidence" value="ECO:0007669"/>
    <property type="project" value="TreeGrafter"/>
</dbReference>
<dbReference type="SUPFAM" id="SSF57362">
    <property type="entry name" value="BPTI-like"/>
    <property type="match status" value="1"/>
</dbReference>
<keyword evidence="7" id="KW-1185">Reference proteome</keyword>
<dbReference type="InterPro" id="IPR002223">
    <property type="entry name" value="Kunitz_BPTI"/>
</dbReference>
<evidence type="ECO:0000256" key="2">
    <source>
        <dbReference type="ARBA" id="ARBA00022900"/>
    </source>
</evidence>
<dbReference type="PANTHER" id="PTHR10083">
    <property type="entry name" value="KUNITZ-TYPE PROTEASE INHIBITOR-RELATED"/>
    <property type="match status" value="1"/>
</dbReference>
<dbReference type="PANTHER" id="PTHR10083:SF374">
    <property type="entry name" value="BPTI_KUNITZ INHIBITOR DOMAIN-CONTAINING PROTEIN"/>
    <property type="match status" value="1"/>
</dbReference>
<sequence length="190" mass="20501">MFCNRQSHPAFLGAGEPAVSVPKDAMVSKNKKVNKTVSSKTLPTTTAKGISAKVTSTLIPRKPNPTTMRSFESTTTHLPNVTTTSTATVETTKVATPSTTTQEEVPETITLKITTDNNPEDMTTRWIGTNPCELSPDKGVSGGIAQKMWYFEESTLSCQPFTFLGSGGNANRFKDKDECQKVCGSGMSFH</sequence>
<dbReference type="InterPro" id="IPR050098">
    <property type="entry name" value="TFPI/VKTCI-like"/>
</dbReference>
<keyword evidence="1" id="KW-0646">Protease inhibitor</keyword>
<dbReference type="AlphaFoldDB" id="A0A3P7JU69"/>
<feature type="region of interest" description="Disordered" evidence="4">
    <location>
        <begin position="84"/>
        <end position="104"/>
    </location>
</feature>
<dbReference type="InterPro" id="IPR036880">
    <property type="entry name" value="Kunitz_BPTI_sf"/>
</dbReference>
<evidence type="ECO:0000313" key="7">
    <source>
        <dbReference type="Proteomes" id="UP000270094"/>
    </source>
</evidence>
<feature type="domain" description="BPTI/Kunitz inhibitor" evidence="5">
    <location>
        <begin position="132"/>
        <end position="183"/>
    </location>
</feature>